<protein>
    <submittedName>
        <fullName evidence="1">Uncharacterized protein</fullName>
    </submittedName>
</protein>
<dbReference type="EMBL" id="AP019810">
    <property type="protein sequence ID" value="BBM14957.1"/>
    <property type="molecule type" value="Genomic_DNA"/>
</dbReference>
<evidence type="ECO:0000313" key="1">
    <source>
        <dbReference type="EMBL" id="BBM14957.1"/>
    </source>
</evidence>
<evidence type="ECO:0000313" key="2">
    <source>
        <dbReference type="Proteomes" id="UP000509460"/>
    </source>
</evidence>
<name>A0AAI8R9W0_ENTMU</name>
<dbReference type="AlphaFoldDB" id="A0AAI8R9W0"/>
<gene>
    <name evidence="1" type="ORF">EM151A_1765</name>
</gene>
<reference evidence="1 2" key="1">
    <citation type="submission" date="2019-07" db="EMBL/GenBank/DDBJ databases">
        <title>antibiotic susceptibility of plant-derived lactic acid bacteria.</title>
        <authorList>
            <person name="Sugiyama M."/>
            <person name="Noda M."/>
        </authorList>
    </citation>
    <scope>NUCLEOTIDE SEQUENCE [LARGE SCALE GENOMIC DNA]</scope>
    <source>
        <strain evidence="1 2">15-1A</strain>
    </source>
</reference>
<proteinExistence type="predicted"/>
<organism evidence="1 2">
    <name type="scientific">Enterococcus mundtii</name>
    <dbReference type="NCBI Taxonomy" id="53346"/>
    <lineage>
        <taxon>Bacteria</taxon>
        <taxon>Bacillati</taxon>
        <taxon>Bacillota</taxon>
        <taxon>Bacilli</taxon>
        <taxon>Lactobacillales</taxon>
        <taxon>Enterococcaceae</taxon>
        <taxon>Enterococcus</taxon>
    </lineage>
</organism>
<sequence>MIRRVDDTKQFEDFIATLNSEKRFEIATKANDDFQKGRKNLERKDNHQEIAGVSFYMSLRLLEEYHHWLNQ</sequence>
<accession>A0AAI8R9W0</accession>
<dbReference type="Proteomes" id="UP000509460">
    <property type="component" value="Chromosome"/>
</dbReference>